<dbReference type="EMBL" id="JABDJR010000220">
    <property type="protein sequence ID" value="NNF06259.1"/>
    <property type="molecule type" value="Genomic_DNA"/>
</dbReference>
<reference evidence="3 4" key="1">
    <citation type="submission" date="2020-03" db="EMBL/GenBank/DDBJ databases">
        <title>Metabolic flexibility allows generalist bacteria to become dominant in a frequently disturbed ecosystem.</title>
        <authorList>
            <person name="Chen Y.-J."/>
            <person name="Leung P.M."/>
            <person name="Bay S.K."/>
            <person name="Hugenholtz P."/>
            <person name="Kessler A.J."/>
            <person name="Shelley G."/>
            <person name="Waite D.W."/>
            <person name="Cook P.L."/>
            <person name="Greening C."/>
        </authorList>
    </citation>
    <scope>NUCLEOTIDE SEQUENCE [LARGE SCALE GENOMIC DNA]</scope>
    <source>
        <strain evidence="3">SS_bin_28</strain>
    </source>
</reference>
<dbReference type="PANTHER" id="PTHR32432:SF3">
    <property type="entry name" value="ETHANOLAMINE UTILIZATION PROTEIN EUTJ"/>
    <property type="match status" value="1"/>
</dbReference>
<dbReference type="SMART" id="SM00842">
    <property type="entry name" value="FtsA"/>
    <property type="match status" value="1"/>
</dbReference>
<dbReference type="InterPro" id="IPR005883">
    <property type="entry name" value="PilM"/>
</dbReference>
<dbReference type="Gene3D" id="3.30.420.40">
    <property type="match status" value="2"/>
</dbReference>
<dbReference type="SUPFAM" id="SSF53067">
    <property type="entry name" value="Actin-like ATPase domain"/>
    <property type="match status" value="1"/>
</dbReference>
<feature type="domain" description="SHS2" evidence="2">
    <location>
        <begin position="9"/>
        <end position="174"/>
    </location>
</feature>
<name>A0A7Y2H1P6_UNCEI</name>
<dbReference type="Pfam" id="PF11104">
    <property type="entry name" value="PilM_2"/>
    <property type="match status" value="1"/>
</dbReference>
<comment type="similarity">
    <text evidence="1">Belongs to the heat shock protein 70 family.</text>
</comment>
<dbReference type="InterPro" id="IPR050696">
    <property type="entry name" value="FtsA/MreB"/>
</dbReference>
<dbReference type="InterPro" id="IPR043129">
    <property type="entry name" value="ATPase_NBD"/>
</dbReference>
<comment type="caution">
    <text evidence="3">The sequence shown here is derived from an EMBL/GenBank/DDBJ whole genome shotgun (WGS) entry which is preliminary data.</text>
</comment>
<accession>A0A7Y2H1P6</accession>
<dbReference type="PIRSF" id="PIRSF019169">
    <property type="entry name" value="PilM"/>
    <property type="match status" value="1"/>
</dbReference>
<sequence length="348" mass="38169">MFFKRQKPMVGLDIGSSSIKVVQCESRAGEVHLQDYGTAELLPEAIVDGEIMDRQLVVETIQNLWESKGISAKSVSTAVSGRAVIVKKIQMERMAPEDAREAIQWEAEQHVPYDINDVSLDFQILEGNSDPKQMDVLLVAAKREHLVAHADLIRQAGLDPLIIDVDAFAVQNIMSMNYDLSPEDVLAMVNIGAEVTNINVVQNGMPLYTQDVSLGGASFVEALQKTFNISHAEALAAVKGEEQPNFDMQQVVETVAEDLAVAIERSGLYLKSAGETEEIDRVLITGGGTRVPGVVEFLNNRIEPSVEVADPLRRIHFDPVLFGDKRPEEISPSLTVGLGLALRKVDDR</sequence>
<dbReference type="AlphaFoldDB" id="A0A7Y2H1P6"/>
<dbReference type="PANTHER" id="PTHR32432">
    <property type="entry name" value="CELL DIVISION PROTEIN FTSA-RELATED"/>
    <property type="match status" value="1"/>
</dbReference>
<dbReference type="Proteomes" id="UP000547674">
    <property type="component" value="Unassembled WGS sequence"/>
</dbReference>
<gene>
    <name evidence="3" type="primary">pilM</name>
    <name evidence="3" type="ORF">HKN21_05830</name>
</gene>
<dbReference type="NCBIfam" id="TIGR01175">
    <property type="entry name" value="pilM"/>
    <property type="match status" value="1"/>
</dbReference>
<evidence type="ECO:0000256" key="1">
    <source>
        <dbReference type="ARBA" id="ARBA00007381"/>
    </source>
</evidence>
<dbReference type="Gene3D" id="3.30.1490.300">
    <property type="match status" value="1"/>
</dbReference>
<dbReference type="InterPro" id="IPR018181">
    <property type="entry name" value="Heat_shock_70_CS"/>
</dbReference>
<organism evidence="3 4">
    <name type="scientific">Eiseniibacteriota bacterium</name>
    <dbReference type="NCBI Taxonomy" id="2212470"/>
    <lineage>
        <taxon>Bacteria</taxon>
        <taxon>Candidatus Eiseniibacteriota</taxon>
    </lineage>
</organism>
<dbReference type="PROSITE" id="PS01036">
    <property type="entry name" value="HSP70_3"/>
    <property type="match status" value="1"/>
</dbReference>
<dbReference type="GO" id="GO:0051301">
    <property type="term" value="P:cell division"/>
    <property type="evidence" value="ECO:0007669"/>
    <property type="project" value="InterPro"/>
</dbReference>
<evidence type="ECO:0000313" key="3">
    <source>
        <dbReference type="EMBL" id="NNF06259.1"/>
    </source>
</evidence>
<evidence type="ECO:0000259" key="2">
    <source>
        <dbReference type="SMART" id="SM00842"/>
    </source>
</evidence>
<evidence type="ECO:0000313" key="4">
    <source>
        <dbReference type="Proteomes" id="UP000547674"/>
    </source>
</evidence>
<dbReference type="CDD" id="cd24049">
    <property type="entry name" value="ASKHA_NBD_PilM"/>
    <property type="match status" value="1"/>
</dbReference>
<proteinExistence type="inferred from homology"/>
<dbReference type="InterPro" id="IPR003494">
    <property type="entry name" value="SHS2_FtsA"/>
</dbReference>
<protein>
    <submittedName>
        <fullName evidence="3">Type IV pilus assembly protein PilM</fullName>
    </submittedName>
</protein>